<reference evidence="2 3" key="1">
    <citation type="submission" date="2019-02" db="EMBL/GenBank/DDBJ databases">
        <authorList>
            <consortium name="Pathogen Informatics"/>
        </authorList>
    </citation>
    <scope>NUCLEOTIDE SEQUENCE [LARGE SCALE GENOMIC DNA]</scope>
    <source>
        <strain evidence="2 3">3012STDY7103891</strain>
    </source>
</reference>
<evidence type="ECO:0000313" key="2">
    <source>
        <dbReference type="EMBL" id="VFB17949.1"/>
    </source>
</evidence>
<accession>A0A449IF05</accession>
<dbReference type="Proteomes" id="UP000330809">
    <property type="component" value="Unassembled WGS sequence"/>
</dbReference>
<protein>
    <submittedName>
        <fullName evidence="2">Uncharacterized protein</fullName>
    </submittedName>
</protein>
<evidence type="ECO:0000313" key="3">
    <source>
        <dbReference type="Proteomes" id="UP000330809"/>
    </source>
</evidence>
<sequence>MTDTKKANQTASPKKTHVDHTSEESLIKAASAFSKQSRTPAHLLAGESLNRFDAERLGDHCLPTTISSLTSRFGLLFQHEPEQVPNRFGGLTRVVRHSLPESQRDNARSALVRMLDGKNLKVAA</sequence>
<dbReference type="RefSeq" id="WP_133143845.1">
    <property type="nucleotide sequence ID" value="NZ_CAACYJ010000002.1"/>
</dbReference>
<name>A0A449IF05_PSEFR</name>
<dbReference type="EMBL" id="CAACYJ010000002">
    <property type="protein sequence ID" value="VFB17949.1"/>
    <property type="molecule type" value="Genomic_DNA"/>
</dbReference>
<proteinExistence type="predicted"/>
<organism evidence="2 3">
    <name type="scientific">Pseudomonas fragi</name>
    <dbReference type="NCBI Taxonomy" id="296"/>
    <lineage>
        <taxon>Bacteria</taxon>
        <taxon>Pseudomonadati</taxon>
        <taxon>Pseudomonadota</taxon>
        <taxon>Gammaproteobacteria</taxon>
        <taxon>Pseudomonadales</taxon>
        <taxon>Pseudomonadaceae</taxon>
        <taxon>Pseudomonas</taxon>
    </lineage>
</organism>
<feature type="region of interest" description="Disordered" evidence="1">
    <location>
        <begin position="1"/>
        <end position="23"/>
    </location>
</feature>
<gene>
    <name evidence="2" type="ORF">NCTC10754_00472</name>
</gene>
<dbReference type="AlphaFoldDB" id="A0A449IF05"/>
<evidence type="ECO:0000256" key="1">
    <source>
        <dbReference type="SAM" id="MobiDB-lite"/>
    </source>
</evidence>